<evidence type="ECO:0000313" key="2">
    <source>
        <dbReference type="Proteomes" id="UP000887116"/>
    </source>
</evidence>
<dbReference type="AlphaFoldDB" id="A0A8X6HN79"/>
<sequence>MSEKEKKVREKKVCGTTYEKREECEKDKVSSVRALLSVGEQRSLFSKLQNVCLRKRMYRALSKEREKGESTIQNRNKTK</sequence>
<dbReference type="EMBL" id="BMAO01038781">
    <property type="protein sequence ID" value="GFR27047.1"/>
    <property type="molecule type" value="Genomic_DNA"/>
</dbReference>
<name>A0A8X6HN79_TRICU</name>
<gene>
    <name evidence="1" type="ORF">TNCT_130751</name>
</gene>
<keyword evidence="2" id="KW-1185">Reference proteome</keyword>
<dbReference type="Proteomes" id="UP000887116">
    <property type="component" value="Unassembled WGS sequence"/>
</dbReference>
<comment type="caution">
    <text evidence="1">The sequence shown here is derived from an EMBL/GenBank/DDBJ whole genome shotgun (WGS) entry which is preliminary data.</text>
</comment>
<proteinExistence type="predicted"/>
<protein>
    <submittedName>
        <fullName evidence="1">Uncharacterized protein</fullName>
    </submittedName>
</protein>
<reference evidence="1" key="1">
    <citation type="submission" date="2020-07" db="EMBL/GenBank/DDBJ databases">
        <title>Multicomponent nature underlies the extraordinary mechanical properties of spider dragline silk.</title>
        <authorList>
            <person name="Kono N."/>
            <person name="Nakamura H."/>
            <person name="Mori M."/>
            <person name="Yoshida Y."/>
            <person name="Ohtoshi R."/>
            <person name="Malay A.D."/>
            <person name="Moran D.A.P."/>
            <person name="Tomita M."/>
            <person name="Numata K."/>
            <person name="Arakawa K."/>
        </authorList>
    </citation>
    <scope>NUCLEOTIDE SEQUENCE</scope>
</reference>
<evidence type="ECO:0000313" key="1">
    <source>
        <dbReference type="EMBL" id="GFR27047.1"/>
    </source>
</evidence>
<organism evidence="1 2">
    <name type="scientific">Trichonephila clavata</name>
    <name type="common">Joro spider</name>
    <name type="synonym">Nephila clavata</name>
    <dbReference type="NCBI Taxonomy" id="2740835"/>
    <lineage>
        <taxon>Eukaryota</taxon>
        <taxon>Metazoa</taxon>
        <taxon>Ecdysozoa</taxon>
        <taxon>Arthropoda</taxon>
        <taxon>Chelicerata</taxon>
        <taxon>Arachnida</taxon>
        <taxon>Araneae</taxon>
        <taxon>Araneomorphae</taxon>
        <taxon>Entelegynae</taxon>
        <taxon>Araneoidea</taxon>
        <taxon>Nephilidae</taxon>
        <taxon>Trichonephila</taxon>
    </lineage>
</organism>
<accession>A0A8X6HN79</accession>